<dbReference type="Proteomes" id="UP000299102">
    <property type="component" value="Unassembled WGS sequence"/>
</dbReference>
<sequence>MDVSESCATFTRRPSRGNELPRIADANAAAILIFYEIGGGPQLTKQITCRSCAVAVSLLLGRIGRWSGREIARSALSFARSAQAERDNESCFFVHADPKRGDPRKDQSHGLATSLVEPTKEERNILERRPRTGRCSVGRRGPMTWSRITVGRAWPKTVSRENLVSSLMFSIRYPMAAI</sequence>
<proteinExistence type="predicted"/>
<dbReference type="AlphaFoldDB" id="A0A4C1UJR6"/>
<accession>A0A4C1UJR6</accession>
<dbReference type="OrthoDB" id="1737200at2759"/>
<evidence type="ECO:0000313" key="2">
    <source>
        <dbReference type="Proteomes" id="UP000299102"/>
    </source>
</evidence>
<reference evidence="1 2" key="1">
    <citation type="journal article" date="2019" name="Commun. Biol.">
        <title>The bagworm genome reveals a unique fibroin gene that provides high tensile strength.</title>
        <authorList>
            <person name="Kono N."/>
            <person name="Nakamura H."/>
            <person name="Ohtoshi R."/>
            <person name="Tomita M."/>
            <person name="Numata K."/>
            <person name="Arakawa K."/>
        </authorList>
    </citation>
    <scope>NUCLEOTIDE SEQUENCE [LARGE SCALE GENOMIC DNA]</scope>
</reference>
<comment type="caution">
    <text evidence="1">The sequence shown here is derived from an EMBL/GenBank/DDBJ whole genome shotgun (WGS) entry which is preliminary data.</text>
</comment>
<gene>
    <name evidence="1" type="ORF">EVAR_23451_1</name>
</gene>
<name>A0A4C1UJR6_EUMVA</name>
<protein>
    <submittedName>
        <fullName evidence="1">Uncharacterized protein</fullName>
    </submittedName>
</protein>
<keyword evidence="2" id="KW-1185">Reference proteome</keyword>
<evidence type="ECO:0000313" key="1">
    <source>
        <dbReference type="EMBL" id="GBP26681.1"/>
    </source>
</evidence>
<organism evidence="1 2">
    <name type="scientific">Eumeta variegata</name>
    <name type="common">Bagworm moth</name>
    <name type="synonym">Eumeta japonica</name>
    <dbReference type="NCBI Taxonomy" id="151549"/>
    <lineage>
        <taxon>Eukaryota</taxon>
        <taxon>Metazoa</taxon>
        <taxon>Ecdysozoa</taxon>
        <taxon>Arthropoda</taxon>
        <taxon>Hexapoda</taxon>
        <taxon>Insecta</taxon>
        <taxon>Pterygota</taxon>
        <taxon>Neoptera</taxon>
        <taxon>Endopterygota</taxon>
        <taxon>Lepidoptera</taxon>
        <taxon>Glossata</taxon>
        <taxon>Ditrysia</taxon>
        <taxon>Tineoidea</taxon>
        <taxon>Psychidae</taxon>
        <taxon>Oiketicinae</taxon>
        <taxon>Eumeta</taxon>
    </lineage>
</organism>
<dbReference type="EMBL" id="BGZK01000183">
    <property type="protein sequence ID" value="GBP26681.1"/>
    <property type="molecule type" value="Genomic_DNA"/>
</dbReference>